<evidence type="ECO:0000256" key="1">
    <source>
        <dbReference type="SAM" id="MobiDB-lite"/>
    </source>
</evidence>
<reference evidence="2" key="1">
    <citation type="submission" date="2014-09" db="EMBL/GenBank/DDBJ databases">
        <authorList>
            <person name="Magalhaes I.L.F."/>
            <person name="Oliveira U."/>
            <person name="Santos F.R."/>
            <person name="Vidigal T.H.D.A."/>
            <person name="Brescovit A.D."/>
            <person name="Santos A.J."/>
        </authorList>
    </citation>
    <scope>NUCLEOTIDE SEQUENCE</scope>
    <source>
        <tissue evidence="2">Shoot tissue taken approximately 20 cm above the soil surface</tissue>
    </source>
</reference>
<feature type="compositionally biased region" description="Basic residues" evidence="1">
    <location>
        <begin position="1"/>
        <end position="23"/>
    </location>
</feature>
<feature type="region of interest" description="Disordered" evidence="1">
    <location>
        <begin position="81"/>
        <end position="107"/>
    </location>
</feature>
<feature type="region of interest" description="Disordered" evidence="1">
    <location>
        <begin position="1"/>
        <end position="68"/>
    </location>
</feature>
<evidence type="ECO:0000313" key="2">
    <source>
        <dbReference type="EMBL" id="JAD91270.1"/>
    </source>
</evidence>
<dbReference type="AlphaFoldDB" id="A0A0A9E017"/>
<feature type="compositionally biased region" description="Low complexity" evidence="1">
    <location>
        <begin position="58"/>
        <end position="68"/>
    </location>
</feature>
<organism evidence="2">
    <name type="scientific">Arundo donax</name>
    <name type="common">Giant reed</name>
    <name type="synonym">Donax arundinaceus</name>
    <dbReference type="NCBI Taxonomy" id="35708"/>
    <lineage>
        <taxon>Eukaryota</taxon>
        <taxon>Viridiplantae</taxon>
        <taxon>Streptophyta</taxon>
        <taxon>Embryophyta</taxon>
        <taxon>Tracheophyta</taxon>
        <taxon>Spermatophyta</taxon>
        <taxon>Magnoliopsida</taxon>
        <taxon>Liliopsida</taxon>
        <taxon>Poales</taxon>
        <taxon>Poaceae</taxon>
        <taxon>PACMAD clade</taxon>
        <taxon>Arundinoideae</taxon>
        <taxon>Arundineae</taxon>
        <taxon>Arundo</taxon>
    </lineage>
</organism>
<dbReference type="EMBL" id="GBRH01206625">
    <property type="protein sequence ID" value="JAD91270.1"/>
    <property type="molecule type" value="Transcribed_RNA"/>
</dbReference>
<accession>A0A0A9E017</accession>
<name>A0A0A9E017_ARUDO</name>
<reference evidence="2" key="2">
    <citation type="journal article" date="2015" name="Data Brief">
        <title>Shoot transcriptome of the giant reed, Arundo donax.</title>
        <authorList>
            <person name="Barrero R.A."/>
            <person name="Guerrero F.D."/>
            <person name="Moolhuijzen P."/>
            <person name="Goolsby J.A."/>
            <person name="Tidwell J."/>
            <person name="Bellgard S.E."/>
            <person name="Bellgard M.I."/>
        </authorList>
    </citation>
    <scope>NUCLEOTIDE SEQUENCE</scope>
    <source>
        <tissue evidence="2">Shoot tissue taken approximately 20 cm above the soil surface</tissue>
    </source>
</reference>
<protein>
    <submittedName>
        <fullName evidence="2">Uncharacterized protein</fullName>
    </submittedName>
</protein>
<proteinExistence type="predicted"/>
<sequence>MGSRRGRRGRSQRRRGRRRPRLGLRRDDPQAAAPRRRAGRAGGLAAACDTGPAPPGAPTARRAASAASPCPLRRLLRRPRAPAQCSLLHQGAGPAERNNSTRRKCSL</sequence>